<proteinExistence type="predicted"/>
<dbReference type="Proteomes" id="UP000814033">
    <property type="component" value="Unassembled WGS sequence"/>
</dbReference>
<organism evidence="1 2">
    <name type="scientific">Auriscalpium vulgare</name>
    <dbReference type="NCBI Taxonomy" id="40419"/>
    <lineage>
        <taxon>Eukaryota</taxon>
        <taxon>Fungi</taxon>
        <taxon>Dikarya</taxon>
        <taxon>Basidiomycota</taxon>
        <taxon>Agaricomycotina</taxon>
        <taxon>Agaricomycetes</taxon>
        <taxon>Russulales</taxon>
        <taxon>Auriscalpiaceae</taxon>
        <taxon>Auriscalpium</taxon>
    </lineage>
</organism>
<gene>
    <name evidence="1" type="ORF">FA95DRAFT_1388428</name>
</gene>
<name>A0ACB8S8T9_9AGAM</name>
<protein>
    <submittedName>
        <fullName evidence="1">Uncharacterized protein</fullName>
    </submittedName>
</protein>
<sequence>MARPARKSSLITSRQLCFVFAYVPFEPCPASLPSVMSPAHQCLRRQLGPLLVSAPPRLEFCLTRRWSFLTARPTGRLAIWDIEHPSKPTPGPDILREPFVLSLRTISIATLGGPRGPSGGSYFGSYHFDLSSYVQ</sequence>
<keyword evidence="2" id="KW-1185">Reference proteome</keyword>
<comment type="caution">
    <text evidence="1">The sequence shown here is derived from an EMBL/GenBank/DDBJ whole genome shotgun (WGS) entry which is preliminary data.</text>
</comment>
<evidence type="ECO:0000313" key="2">
    <source>
        <dbReference type="Proteomes" id="UP000814033"/>
    </source>
</evidence>
<reference evidence="1" key="1">
    <citation type="submission" date="2021-02" db="EMBL/GenBank/DDBJ databases">
        <authorList>
            <consortium name="DOE Joint Genome Institute"/>
            <person name="Ahrendt S."/>
            <person name="Looney B.P."/>
            <person name="Miyauchi S."/>
            <person name="Morin E."/>
            <person name="Drula E."/>
            <person name="Courty P.E."/>
            <person name="Chicoki N."/>
            <person name="Fauchery L."/>
            <person name="Kohler A."/>
            <person name="Kuo A."/>
            <person name="Labutti K."/>
            <person name="Pangilinan J."/>
            <person name="Lipzen A."/>
            <person name="Riley R."/>
            <person name="Andreopoulos W."/>
            <person name="He G."/>
            <person name="Johnson J."/>
            <person name="Barry K.W."/>
            <person name="Grigoriev I.V."/>
            <person name="Nagy L."/>
            <person name="Hibbett D."/>
            <person name="Henrissat B."/>
            <person name="Matheny P.B."/>
            <person name="Labbe J."/>
            <person name="Martin F."/>
        </authorList>
    </citation>
    <scope>NUCLEOTIDE SEQUENCE</scope>
    <source>
        <strain evidence="1">FP105234-sp</strain>
    </source>
</reference>
<reference evidence="1" key="2">
    <citation type="journal article" date="2022" name="New Phytol.">
        <title>Evolutionary transition to the ectomycorrhizal habit in the genomes of a hyperdiverse lineage of mushroom-forming fungi.</title>
        <authorList>
            <person name="Looney B."/>
            <person name="Miyauchi S."/>
            <person name="Morin E."/>
            <person name="Drula E."/>
            <person name="Courty P.E."/>
            <person name="Kohler A."/>
            <person name="Kuo A."/>
            <person name="LaButti K."/>
            <person name="Pangilinan J."/>
            <person name="Lipzen A."/>
            <person name="Riley R."/>
            <person name="Andreopoulos W."/>
            <person name="He G."/>
            <person name="Johnson J."/>
            <person name="Nolan M."/>
            <person name="Tritt A."/>
            <person name="Barry K.W."/>
            <person name="Grigoriev I.V."/>
            <person name="Nagy L.G."/>
            <person name="Hibbett D."/>
            <person name="Henrissat B."/>
            <person name="Matheny P.B."/>
            <person name="Labbe J."/>
            <person name="Martin F.M."/>
        </authorList>
    </citation>
    <scope>NUCLEOTIDE SEQUENCE</scope>
    <source>
        <strain evidence="1">FP105234-sp</strain>
    </source>
</reference>
<evidence type="ECO:0000313" key="1">
    <source>
        <dbReference type="EMBL" id="KAI0052351.1"/>
    </source>
</evidence>
<accession>A0ACB8S8T9</accession>
<dbReference type="EMBL" id="MU275846">
    <property type="protein sequence ID" value="KAI0052351.1"/>
    <property type="molecule type" value="Genomic_DNA"/>
</dbReference>